<sequence>MTMTRRAIATLAVSLPLLAGGCVSPPENEQSVGNGQDGGDPEMEATGRGERGGPTDVEVDGEPILEIGGVKTEATASDTIELFTRPADSDQDGPLGDASPDWTSRLRITFTSAERDGVDITFHGTAAYLHDEGAYVIHSMDFSVLLPEEQADASGDGTANPGFRTFTAGAAEPLVTLTQDKPEQEFDVTIAGVPEEDEAMRLPDGLPSRYVQYETPETLWGHKLDPPDDFTPGRLCYGEGDTWHDVELFEFTDIPCG</sequence>
<dbReference type="AlphaFoldDB" id="A0A223SE42"/>
<dbReference type="Proteomes" id="UP000215005">
    <property type="component" value="Chromosome"/>
</dbReference>
<feature type="signal peptide" evidence="2">
    <location>
        <begin position="1"/>
        <end position="19"/>
    </location>
</feature>
<proteinExistence type="predicted"/>
<evidence type="ECO:0008006" key="5">
    <source>
        <dbReference type="Google" id="ProtNLM"/>
    </source>
</evidence>
<evidence type="ECO:0000313" key="4">
    <source>
        <dbReference type="Proteomes" id="UP000215005"/>
    </source>
</evidence>
<reference evidence="3 4" key="1">
    <citation type="submission" date="2017-08" db="EMBL/GenBank/DDBJ databases">
        <title>The complete genome sequence of Nocardiopsis gilva YIM 90087.</title>
        <authorList>
            <person name="Yin M."/>
            <person name="Tang S."/>
        </authorList>
    </citation>
    <scope>NUCLEOTIDE SEQUENCE [LARGE SCALE GENOMIC DNA]</scope>
    <source>
        <strain evidence="3 4">YIM 90087</strain>
    </source>
</reference>
<dbReference type="PROSITE" id="PS51257">
    <property type="entry name" value="PROKAR_LIPOPROTEIN"/>
    <property type="match status" value="1"/>
</dbReference>
<organism evidence="3 4">
    <name type="scientific">Nocardiopsis gilva YIM 90087</name>
    <dbReference type="NCBI Taxonomy" id="1235441"/>
    <lineage>
        <taxon>Bacteria</taxon>
        <taxon>Bacillati</taxon>
        <taxon>Actinomycetota</taxon>
        <taxon>Actinomycetes</taxon>
        <taxon>Streptosporangiales</taxon>
        <taxon>Nocardiopsidaceae</taxon>
        <taxon>Nocardiopsis</taxon>
    </lineage>
</organism>
<feature type="chain" id="PRO_5039347245" description="Secreted protein" evidence="2">
    <location>
        <begin position="20"/>
        <end position="257"/>
    </location>
</feature>
<dbReference type="KEGG" id="ngv:CDO52_21575"/>
<gene>
    <name evidence="3" type="ORF">CDO52_21575</name>
</gene>
<dbReference type="EMBL" id="CP022753">
    <property type="protein sequence ID" value="ASU86367.1"/>
    <property type="molecule type" value="Genomic_DNA"/>
</dbReference>
<evidence type="ECO:0000256" key="2">
    <source>
        <dbReference type="SAM" id="SignalP"/>
    </source>
</evidence>
<feature type="region of interest" description="Disordered" evidence="1">
    <location>
        <begin position="24"/>
        <end position="60"/>
    </location>
</feature>
<protein>
    <recommendedName>
        <fullName evidence="5">Secreted protein</fullName>
    </recommendedName>
</protein>
<name>A0A223SE42_9ACTN</name>
<accession>A0A223SE42</accession>
<keyword evidence="4" id="KW-1185">Reference proteome</keyword>
<dbReference type="OrthoDB" id="3429884at2"/>
<keyword evidence="2" id="KW-0732">Signal</keyword>
<evidence type="ECO:0000313" key="3">
    <source>
        <dbReference type="EMBL" id="ASU86367.1"/>
    </source>
</evidence>
<evidence type="ECO:0000256" key="1">
    <source>
        <dbReference type="SAM" id="MobiDB-lite"/>
    </source>
</evidence>